<organism evidence="5">
    <name type="scientific">Rhipicephalus appendiculatus</name>
    <name type="common">Brown ear tick</name>
    <dbReference type="NCBI Taxonomy" id="34631"/>
    <lineage>
        <taxon>Eukaryota</taxon>
        <taxon>Metazoa</taxon>
        <taxon>Ecdysozoa</taxon>
        <taxon>Arthropoda</taxon>
        <taxon>Chelicerata</taxon>
        <taxon>Arachnida</taxon>
        <taxon>Acari</taxon>
        <taxon>Parasitiformes</taxon>
        <taxon>Ixodida</taxon>
        <taxon>Ixodoidea</taxon>
        <taxon>Ixodidae</taxon>
        <taxon>Rhipicephalinae</taxon>
        <taxon>Rhipicephalus</taxon>
        <taxon>Rhipicephalus</taxon>
    </lineage>
</organism>
<reference evidence="5" key="1">
    <citation type="journal article" date="2016" name="Ticks Tick Borne Dis.">
        <title>De novo assembly and annotation of the salivary gland transcriptome of Rhipicephalus appendiculatus male and female ticks during blood feeding.</title>
        <authorList>
            <person name="de Castro M.H."/>
            <person name="de Klerk D."/>
            <person name="Pienaar R."/>
            <person name="Latif A.A."/>
            <person name="Rees D.J."/>
            <person name="Mans B.J."/>
        </authorList>
    </citation>
    <scope>NUCLEOTIDE SEQUENCE</scope>
    <source>
        <tissue evidence="5">Salivary glands</tissue>
    </source>
</reference>
<proteinExistence type="predicted"/>
<evidence type="ECO:0000256" key="3">
    <source>
        <dbReference type="ARBA" id="ARBA00023157"/>
    </source>
</evidence>
<protein>
    <submittedName>
        <fullName evidence="5">Pancreatic trypsin inhibitor</fullName>
    </submittedName>
</protein>
<evidence type="ECO:0000256" key="1">
    <source>
        <dbReference type="ARBA" id="ARBA00022690"/>
    </source>
</evidence>
<dbReference type="AlphaFoldDB" id="A0A131Z425"/>
<dbReference type="Gene3D" id="4.10.410.10">
    <property type="entry name" value="Pancreatic trypsin inhibitor Kunitz domain"/>
    <property type="match status" value="1"/>
</dbReference>
<accession>A0A131Z425</accession>
<dbReference type="GO" id="GO:0004867">
    <property type="term" value="F:serine-type endopeptidase inhibitor activity"/>
    <property type="evidence" value="ECO:0007669"/>
    <property type="project" value="UniProtKB-KW"/>
</dbReference>
<dbReference type="InterPro" id="IPR036880">
    <property type="entry name" value="Kunitz_BPTI_sf"/>
</dbReference>
<evidence type="ECO:0000256" key="2">
    <source>
        <dbReference type="ARBA" id="ARBA00022900"/>
    </source>
</evidence>
<dbReference type="CDD" id="cd00109">
    <property type="entry name" value="Kunitz-type"/>
    <property type="match status" value="1"/>
</dbReference>
<dbReference type="GO" id="GO:0005615">
    <property type="term" value="C:extracellular space"/>
    <property type="evidence" value="ECO:0007669"/>
    <property type="project" value="TreeGrafter"/>
</dbReference>
<dbReference type="PROSITE" id="PS50279">
    <property type="entry name" value="BPTI_KUNITZ_2"/>
    <property type="match status" value="1"/>
</dbReference>
<sequence length="181" mass="20597">MSARSQAITKKNFTELADLAIASRHSAWQSSILPRSHATTLNAAVAASASRNPACSVTPEVENCTIVLFRWSYDSALNECKQNFVCRENANNFQTKDICETSCPPVPVVTPAPKPKDCNYWLTNGHGCYTYWFTSTYDYWGRPHPVMVYTGCGQWKRKLYAYDMRTRKCIEITRRGYGSWK</sequence>
<name>A0A131Z425_RHIAP</name>
<evidence type="ECO:0000259" key="4">
    <source>
        <dbReference type="PROSITE" id="PS50279"/>
    </source>
</evidence>
<evidence type="ECO:0000313" key="5">
    <source>
        <dbReference type="EMBL" id="JAP85505.1"/>
    </source>
</evidence>
<keyword evidence="2" id="KW-0722">Serine protease inhibitor</keyword>
<dbReference type="SUPFAM" id="SSF57362">
    <property type="entry name" value="BPTI-like"/>
    <property type="match status" value="1"/>
</dbReference>
<dbReference type="SMART" id="SM00131">
    <property type="entry name" value="KU"/>
    <property type="match status" value="1"/>
</dbReference>
<dbReference type="EMBL" id="GEDV01003052">
    <property type="protein sequence ID" value="JAP85505.1"/>
    <property type="molecule type" value="Transcribed_RNA"/>
</dbReference>
<dbReference type="PANTHER" id="PTHR10083:SF328">
    <property type="entry name" value="TISSUE FACTOR PATHWAY INHIBITOR"/>
    <property type="match status" value="1"/>
</dbReference>
<dbReference type="PANTHER" id="PTHR10083">
    <property type="entry name" value="KUNITZ-TYPE PROTEASE INHIBITOR-RELATED"/>
    <property type="match status" value="1"/>
</dbReference>
<dbReference type="InterPro" id="IPR050098">
    <property type="entry name" value="TFPI/VKTCI-like"/>
</dbReference>
<keyword evidence="3" id="KW-1015">Disulfide bond</keyword>
<dbReference type="Pfam" id="PF00014">
    <property type="entry name" value="Kunitz_BPTI"/>
    <property type="match status" value="1"/>
</dbReference>
<dbReference type="InterPro" id="IPR002223">
    <property type="entry name" value="Kunitz_BPTI"/>
</dbReference>
<keyword evidence="1" id="KW-0646">Protease inhibitor</keyword>
<feature type="domain" description="BPTI/Kunitz inhibitor" evidence="4">
    <location>
        <begin position="55"/>
        <end position="103"/>
    </location>
</feature>